<dbReference type="RefSeq" id="WP_108178080.1">
    <property type="nucleotide sequence ID" value="NZ_PZZL01000005.1"/>
</dbReference>
<dbReference type="OrthoDB" id="8480784at2"/>
<organism evidence="2 3">
    <name type="scientific">Phreatobacter oligotrophus</name>
    <dbReference type="NCBI Taxonomy" id="1122261"/>
    <lineage>
        <taxon>Bacteria</taxon>
        <taxon>Pseudomonadati</taxon>
        <taxon>Pseudomonadota</taxon>
        <taxon>Alphaproteobacteria</taxon>
        <taxon>Hyphomicrobiales</taxon>
        <taxon>Phreatobacteraceae</taxon>
        <taxon>Phreatobacter</taxon>
    </lineage>
</organism>
<keyword evidence="1" id="KW-0812">Transmembrane</keyword>
<evidence type="ECO:0000313" key="2">
    <source>
        <dbReference type="EMBL" id="PTM55252.1"/>
    </source>
</evidence>
<dbReference type="AlphaFoldDB" id="A0A2T4Z3A6"/>
<keyword evidence="1" id="KW-1133">Transmembrane helix</keyword>
<comment type="caution">
    <text evidence="2">The sequence shown here is derived from an EMBL/GenBank/DDBJ whole genome shotgun (WGS) entry which is preliminary data.</text>
</comment>
<name>A0A2T4Z3A6_9HYPH</name>
<evidence type="ECO:0000313" key="3">
    <source>
        <dbReference type="Proteomes" id="UP000241808"/>
    </source>
</evidence>
<keyword evidence="3" id="KW-1185">Reference proteome</keyword>
<protein>
    <submittedName>
        <fullName evidence="2">Uncharacterized protein</fullName>
    </submittedName>
</protein>
<keyword evidence="1" id="KW-0472">Membrane</keyword>
<feature type="transmembrane region" description="Helical" evidence="1">
    <location>
        <begin position="12"/>
        <end position="32"/>
    </location>
</feature>
<accession>A0A2T4Z3A6</accession>
<gene>
    <name evidence="2" type="ORF">C8P69_105405</name>
</gene>
<proteinExistence type="predicted"/>
<sequence>MNRFGSYLVRLLRVAIGFIAGLAVAAAMVVILDLNKGGLPEPLAGAAAIGFFTFLAARMLWPLLLVLLLAEVMRWRALALHLGLGLLAAAAVLGWTWWQAPQEVPDPILGEEPVLTTARIAVTLGAGLCGALVSWLIAGRSAGLPIPERT</sequence>
<dbReference type="EMBL" id="PZZL01000005">
    <property type="protein sequence ID" value="PTM55252.1"/>
    <property type="molecule type" value="Genomic_DNA"/>
</dbReference>
<evidence type="ECO:0000256" key="1">
    <source>
        <dbReference type="SAM" id="Phobius"/>
    </source>
</evidence>
<reference evidence="2 3" key="1">
    <citation type="submission" date="2018-04" db="EMBL/GenBank/DDBJ databases">
        <title>Genomic Encyclopedia of Archaeal and Bacterial Type Strains, Phase II (KMG-II): from individual species to whole genera.</title>
        <authorList>
            <person name="Goeker M."/>
        </authorList>
    </citation>
    <scope>NUCLEOTIDE SEQUENCE [LARGE SCALE GENOMIC DNA]</scope>
    <source>
        <strain evidence="2 3">DSM 25521</strain>
    </source>
</reference>
<dbReference type="Proteomes" id="UP000241808">
    <property type="component" value="Unassembled WGS sequence"/>
</dbReference>
<feature type="transmembrane region" description="Helical" evidence="1">
    <location>
        <begin position="77"/>
        <end position="98"/>
    </location>
</feature>
<feature type="transmembrane region" description="Helical" evidence="1">
    <location>
        <begin position="118"/>
        <end position="138"/>
    </location>
</feature>
<feature type="transmembrane region" description="Helical" evidence="1">
    <location>
        <begin position="44"/>
        <end position="70"/>
    </location>
</feature>